<dbReference type="PANTHER" id="PTHR48081">
    <property type="entry name" value="AB HYDROLASE SUPERFAMILY PROTEIN C4A8.06C"/>
    <property type="match status" value="1"/>
</dbReference>
<comment type="caution">
    <text evidence="4">The sequence shown here is derived from an EMBL/GenBank/DDBJ whole genome shotgun (WGS) entry which is preliminary data.</text>
</comment>
<protein>
    <submittedName>
        <fullName evidence="4">Alpha/beta hydrolase</fullName>
    </submittedName>
</protein>
<feature type="domain" description="BD-FAE-like" evidence="3">
    <location>
        <begin position="81"/>
        <end position="262"/>
    </location>
</feature>
<feature type="signal peptide" evidence="2">
    <location>
        <begin position="1"/>
        <end position="22"/>
    </location>
</feature>
<evidence type="ECO:0000313" key="6">
    <source>
        <dbReference type="Proteomes" id="UP000675747"/>
    </source>
</evidence>
<evidence type="ECO:0000256" key="1">
    <source>
        <dbReference type="ARBA" id="ARBA00022801"/>
    </source>
</evidence>
<evidence type="ECO:0000256" key="2">
    <source>
        <dbReference type="SAM" id="SignalP"/>
    </source>
</evidence>
<evidence type="ECO:0000313" key="4">
    <source>
        <dbReference type="EMBL" id="MBR0561101.1"/>
    </source>
</evidence>
<organism evidence="4">
    <name type="scientific">Coralloluteibacterium stylophorae</name>
    <dbReference type="NCBI Taxonomy" id="1776034"/>
    <lineage>
        <taxon>Bacteria</taxon>
        <taxon>Pseudomonadati</taxon>
        <taxon>Pseudomonadota</taxon>
        <taxon>Gammaproteobacteria</taxon>
        <taxon>Lysobacterales</taxon>
        <taxon>Lysobacteraceae</taxon>
        <taxon>Coralloluteibacterium</taxon>
    </lineage>
</organism>
<dbReference type="Proteomes" id="UP000675747">
    <property type="component" value="Unassembled WGS sequence"/>
</dbReference>
<dbReference type="InterPro" id="IPR029058">
    <property type="entry name" value="AB_hydrolase_fold"/>
</dbReference>
<dbReference type="AlphaFoldDB" id="A0A8J7VRU1"/>
<dbReference type="SUPFAM" id="SSF53474">
    <property type="entry name" value="alpha/beta-Hydrolases"/>
    <property type="match status" value="1"/>
</dbReference>
<dbReference type="InterPro" id="IPR050300">
    <property type="entry name" value="GDXG_lipolytic_enzyme"/>
</dbReference>
<evidence type="ECO:0000313" key="5">
    <source>
        <dbReference type="EMBL" id="MBS7458094.1"/>
    </source>
</evidence>
<evidence type="ECO:0000259" key="3">
    <source>
        <dbReference type="Pfam" id="PF20434"/>
    </source>
</evidence>
<accession>A0A8J7VRU1</accession>
<proteinExistence type="predicted"/>
<keyword evidence="1 4" id="KW-0378">Hydrolase</keyword>
<keyword evidence="6" id="KW-1185">Reference proteome</keyword>
<dbReference type="GO" id="GO:0016787">
    <property type="term" value="F:hydrolase activity"/>
    <property type="evidence" value="ECO:0007669"/>
    <property type="project" value="UniProtKB-KW"/>
</dbReference>
<dbReference type="Pfam" id="PF20434">
    <property type="entry name" value="BD-FAE"/>
    <property type="match status" value="1"/>
</dbReference>
<feature type="chain" id="PRO_5042774255" evidence="2">
    <location>
        <begin position="23"/>
        <end position="326"/>
    </location>
</feature>
<reference evidence="5 6" key="1">
    <citation type="journal article" date="2021" name="Microbiol. Resour. Announc.">
        <title>Draft Genome Sequence of Coralloluteibacterium stylophorae LMG 29479T.</title>
        <authorList>
            <person name="Karlyshev A.V."/>
            <person name="Kudryashova E.B."/>
            <person name="Ariskina E.V."/>
            <person name="Conroy A.P."/>
            <person name="Abidueva E.Y."/>
        </authorList>
    </citation>
    <scope>NUCLEOTIDE SEQUENCE [LARGE SCALE GENOMIC DNA]</scope>
    <source>
        <strain evidence="5 6">LMG 29479</strain>
    </source>
</reference>
<dbReference type="Gene3D" id="3.40.50.1820">
    <property type="entry name" value="alpha/beta hydrolase"/>
    <property type="match status" value="1"/>
</dbReference>
<keyword evidence="2" id="KW-0732">Signal</keyword>
<dbReference type="InterPro" id="IPR049492">
    <property type="entry name" value="BD-FAE-like_dom"/>
</dbReference>
<dbReference type="EMBL" id="JAGQFT020000009">
    <property type="protein sequence ID" value="MBS7458094.1"/>
    <property type="molecule type" value="Genomic_DNA"/>
</dbReference>
<reference evidence="4" key="2">
    <citation type="submission" date="2021-04" db="EMBL/GenBank/DDBJ databases">
        <authorList>
            <person name="Karlyshev A.V."/>
        </authorList>
    </citation>
    <scope>NUCLEOTIDE SEQUENCE</scope>
    <source>
        <strain evidence="4">LMG 29479</strain>
    </source>
</reference>
<sequence length="326" mass="34243">MNKALRALACALVCAAAPIAQAQQAAPAPLVVDLWPEGHLANAPNDAPEQVGSDGSARGAVRNVMHPRLEIHRAAQPNGSAMLVLGGGGYFRIQIGSAARPTAQWLAAIGVTSAVLYYRLPADGWPASAPFADAQRAMRILRAHAGEWGIDPERIGAVGFSAGANLAGILGTRADEDFYAPLDATDRLPARPALVGMIYPVVSLRAPLDGTRTRRELDTQADAVEAYSVELHVDDATPPTFLAHAADDPIADVGHSLTMFDALRGHGVPAALHVFAHGGHSWGLGTPGSEPADWPRLFANWARGLGVFDPARADPRDALPEDDEDA</sequence>
<name>A0A8J7VRU1_9GAMM</name>
<dbReference type="EMBL" id="JAGQFT010000003">
    <property type="protein sequence ID" value="MBR0561101.1"/>
    <property type="molecule type" value="Genomic_DNA"/>
</dbReference>
<gene>
    <name evidence="4" type="ORF">KB893_01000</name>
    <name evidence="5" type="ORF">KB893_013220</name>
</gene>
<dbReference type="PANTHER" id="PTHR48081:SF6">
    <property type="entry name" value="PEPTIDASE S9 PROLYL OLIGOPEPTIDASE CATALYTIC DOMAIN-CONTAINING PROTEIN"/>
    <property type="match status" value="1"/>
</dbReference>
<dbReference type="RefSeq" id="WP_211925071.1">
    <property type="nucleotide sequence ID" value="NZ_JAGQFT020000009.1"/>
</dbReference>